<geneLocation type="plasmid" evidence="2">
    <name>pMO1</name>
</geneLocation>
<keyword evidence="2" id="KW-0614">Plasmid</keyword>
<dbReference type="Proteomes" id="UP001161562">
    <property type="component" value="Plasmid pMO1"/>
</dbReference>
<dbReference type="Pfam" id="PF12728">
    <property type="entry name" value="HTH_17"/>
    <property type="match status" value="1"/>
</dbReference>
<name>A0A9C7LLQ3_9BACT</name>
<proteinExistence type="predicted"/>
<organism evidence="2">
    <name type="scientific">Marinitoga okinawensis</name>
    <dbReference type="NCBI Taxonomy" id="389480"/>
    <lineage>
        <taxon>Bacteria</taxon>
        <taxon>Thermotogati</taxon>
        <taxon>Thermotogota</taxon>
        <taxon>Thermotogae</taxon>
        <taxon>Petrotogales</taxon>
        <taxon>Petrotogaceae</taxon>
        <taxon>Marinitoga</taxon>
    </lineage>
</organism>
<keyword evidence="2" id="KW-0238">DNA-binding</keyword>
<dbReference type="GO" id="GO:0003677">
    <property type="term" value="F:DNA binding"/>
    <property type="evidence" value="ECO:0007669"/>
    <property type="project" value="UniProtKB-KW"/>
</dbReference>
<dbReference type="InterPro" id="IPR041657">
    <property type="entry name" value="HTH_17"/>
</dbReference>
<feature type="domain" description="Helix-turn-helix" evidence="1">
    <location>
        <begin position="34"/>
        <end position="81"/>
    </location>
</feature>
<gene>
    <name evidence="2" type="ORF">PMO1_12</name>
</gene>
<reference evidence="2" key="1">
    <citation type="submission" date="2023-02" db="EMBL/GenBank/DDBJ databases">
        <authorList>
            <person name="Lossouarn J."/>
            <person name="Nesbo L C."/>
            <person name="Geslin C."/>
        </authorList>
    </citation>
    <scope>NUCLEOTIDE SEQUENCE</scope>
    <source>
        <strain evidence="2">Type strain: Marinitoga okinawensis TFS10-5</strain>
        <plasmid evidence="2">pMO1</plasmid>
    </source>
</reference>
<sequence length="85" mass="10298">MNFDELLKIVDSLSKEEKFKLLQHIQQQITEKEFYSIEDIANLFGINWRTVQRYIKIGKIKAIKFGRQWRIPKKEFIRLKNEGLD</sequence>
<dbReference type="InterPro" id="IPR010093">
    <property type="entry name" value="SinI_DNA-bd"/>
</dbReference>
<evidence type="ECO:0000313" key="2">
    <source>
        <dbReference type="EMBL" id="CAI4093964.1"/>
    </source>
</evidence>
<accession>A0A9C7LLQ3</accession>
<dbReference type="NCBIfam" id="TIGR01764">
    <property type="entry name" value="excise"/>
    <property type="match status" value="1"/>
</dbReference>
<evidence type="ECO:0000259" key="1">
    <source>
        <dbReference type="Pfam" id="PF12728"/>
    </source>
</evidence>
<protein>
    <submittedName>
        <fullName evidence="2">DNA-binding protein</fullName>
    </submittedName>
</protein>
<dbReference type="SUPFAM" id="SSF46955">
    <property type="entry name" value="Putative DNA-binding domain"/>
    <property type="match status" value="1"/>
</dbReference>
<dbReference type="AlphaFoldDB" id="A0A9C7LLQ3"/>
<dbReference type="InterPro" id="IPR009061">
    <property type="entry name" value="DNA-bd_dom_put_sf"/>
</dbReference>
<dbReference type="EMBL" id="OX370180">
    <property type="protein sequence ID" value="CAI4093964.1"/>
    <property type="molecule type" value="Genomic_DNA"/>
</dbReference>